<name>A8BMD6_GIAIC</name>
<gene>
    <name evidence="1" type="ORF">GL50803_005874</name>
</gene>
<dbReference type="AlphaFoldDB" id="A8BMD6"/>
<proteinExistence type="predicted"/>
<dbReference type="OMA" id="AMYCLRE"/>
<organism evidence="1 2">
    <name type="scientific">Giardia intestinalis (strain ATCC 50803 / WB clone C6)</name>
    <name type="common">Giardia lamblia</name>
    <dbReference type="NCBI Taxonomy" id="184922"/>
    <lineage>
        <taxon>Eukaryota</taxon>
        <taxon>Metamonada</taxon>
        <taxon>Diplomonadida</taxon>
        <taxon>Hexamitidae</taxon>
        <taxon>Giardiinae</taxon>
        <taxon>Giardia</taxon>
    </lineage>
</organism>
<keyword evidence="2" id="KW-1185">Reference proteome</keyword>
<comment type="caution">
    <text evidence="1">The sequence shown here is derived from an EMBL/GenBank/DDBJ whole genome shotgun (WGS) entry which is preliminary data.</text>
</comment>
<evidence type="ECO:0000313" key="1">
    <source>
        <dbReference type="EMBL" id="KAE8303995.1"/>
    </source>
</evidence>
<dbReference type="RefSeq" id="XP_001706076.1">
    <property type="nucleotide sequence ID" value="XM_001706024.1"/>
</dbReference>
<sequence>MKPGGPKYISDNAALNDLQRAVGAQTSLSASQTIVALIWKYVLMEGNASHQELNRYTFFKHDRSVQMPHARLDLDYLVKRIHTYILDQRDISIQRLCTVTSAIFSVGALLGIQSDTPASQLLSDLKSSPGVRAWVALLCSLIIGFSPIHSTKLMTPSRLLVGLSRGVAELVSTLDILQAELAIPSVKELSLPADAQKVLLRIARVYSNHELRTAQVDALTFVTEPFHDMALSVRILLIALLLAPEASGTVDSEEQSRALAALKNALFYSVMSTVPISMQFTMRIFLQQGVLRFCLSKGFITLFLDPRWAEDITFPTMLFHYIISFYLPCSSSILSTEKLILRILTMLTIVREDPPSSESMSLRTILSAGFNCEDSPNILCDKLLKYICIKLCKGVSQASVQRELTTYLAELYDIYTFSTPLSTCNLPTKAPPFAAEIATKSENIKHKYQTLGDSISCLLDLPVYWLSHNNMRFVFLNFIYLLLKHNETEGANMLMYALLGDGSLANIIPSDHFKLAHATVPWLMDCGILRTLYEQSFSLCCIDKAVFPTLDSYSHALEGSINSSDYRFVGQIIANLFFAPYCQEALSLAWDKLSTMGFTHRREIYSAIMEELSSISACARKVKQCPSFLAALSGIECKRNFYYVTLKSFIEQYLISVLCLTNCSGVMSSIASLPATSLILVHEYVKRRLELADIRSLLCGIIISSHPLVQEFYTWLIIQSITDECLDDVSLDQQARSGHHLSRESGWLRSYYRNYVSVAVRLTIHVDWTISKTSSDLSGQYLLANLMGSLKFGSLPAMYCLRELITHLMDASANAEVADMSPLAESLLNGKSPSMLADTCIQSIGECPLLCGPRTYSMPEPLAAYLLNPDTFLPLLQALPSGAFWKWAILLKNVSTYEQTSELVVSTVNELLYFMSTLASKASENIGLLESLYSTFNKAQCTYLPHIRYLSGLYFMAPPPQALSPASNVFLTTVWNAFRECGDSSNDQLESIELFTTEDLKLLLNLSAADINELIYQVLLPLILYSTQRISTLCAFICGKLITKLLDSVTVNINSKQSPLSFITKLFMQLIVALSFSTRQNSTKVSRSFPYLLSFLSSRSLEEASEADAHLWVLIVILFYSLIKVFETTQAQFVLLGIERCTDILKAASPILFKRFVYKVMSMCDEDNSNVYIKAFKRLHINDINEGEHMPKEDAEKCKKQILVALEQTYGGFLLAHNLTLVHMLDALLGE</sequence>
<accession>A8BMD6</accession>
<evidence type="ECO:0000313" key="2">
    <source>
        <dbReference type="Proteomes" id="UP000001548"/>
    </source>
</evidence>
<dbReference type="HOGENOM" id="CLU_267696_0_0_1"/>
<dbReference type="KEGG" id="gla:GL50803_005874"/>
<dbReference type="GeneID" id="5698962"/>
<dbReference type="EMBL" id="AACB03000002">
    <property type="protein sequence ID" value="KAE8303995.1"/>
    <property type="molecule type" value="Genomic_DNA"/>
</dbReference>
<dbReference type="VEuPathDB" id="GiardiaDB:GL50803_5874"/>
<dbReference type="Proteomes" id="UP000001548">
    <property type="component" value="Unassembled WGS sequence"/>
</dbReference>
<reference evidence="1 2" key="1">
    <citation type="journal article" date="2007" name="Science">
        <title>Genomic minimalism in the early diverging intestinal parasite Giardia lamblia.</title>
        <authorList>
            <person name="Morrison H.G."/>
            <person name="McArthur A.G."/>
            <person name="Gillin F.D."/>
            <person name="Aley S.B."/>
            <person name="Adam R.D."/>
            <person name="Olsen G.J."/>
            <person name="Best A.A."/>
            <person name="Cande W.Z."/>
            <person name="Chen F."/>
            <person name="Cipriano M.J."/>
            <person name="Davids B.J."/>
            <person name="Dawson S.C."/>
            <person name="Elmendorf H.G."/>
            <person name="Hehl A.B."/>
            <person name="Holder M.E."/>
            <person name="Huse S.M."/>
            <person name="Kim U.U."/>
            <person name="Lasek-Nesselquist E."/>
            <person name="Manning G."/>
            <person name="Nigam A."/>
            <person name="Nixon J.E."/>
            <person name="Palm D."/>
            <person name="Passamaneck N.E."/>
            <person name="Prabhu A."/>
            <person name="Reich C.I."/>
            <person name="Reiner D.S."/>
            <person name="Samuelson J."/>
            <person name="Svard S.G."/>
            <person name="Sogin M.L."/>
        </authorList>
    </citation>
    <scope>NUCLEOTIDE SEQUENCE [LARGE SCALE GENOMIC DNA]</scope>
    <source>
        <strain evidence="1 2">WB C6</strain>
    </source>
</reference>
<protein>
    <submittedName>
        <fullName evidence="1">Uncharacterized protein</fullName>
    </submittedName>
</protein>